<gene>
    <name evidence="4" type="ORF">DPX16_13467</name>
</gene>
<dbReference type="AlphaFoldDB" id="A0A3N0YUD5"/>
<dbReference type="SMART" id="SM00343">
    <property type="entry name" value="ZnF_C2HC"/>
    <property type="match status" value="1"/>
</dbReference>
<dbReference type="PROSITE" id="PS50158">
    <property type="entry name" value="ZF_CCHC"/>
    <property type="match status" value="1"/>
</dbReference>
<sequence>MAAPGSVAIDQLTRRHGIKVVPAERCSVEECILAVAQVVGHKSILSASRMNSAIVLFLDDVNKVNEIVVSGIVINEAYTAVMPLMQPAKKILLSNVPPFIKDEVIERELARYGKVVSQIRKITLNCKSAQLKHVVTFRRQVYMILNNGQELNLVLKFKIDDCDYVMYVTSETMKCFKCHQDGHLARACPENEEHETFQNNDGEGQVENVVREKQQEENRDRNEEGEKHEDGEKSEQGTSQEESVNKDNEEKLVQDTIEIENDVVGSLVEVETSRDIEMTDDDSLFKTPTLKRKTTGKRRGKKARKEQFQEIQLKEKMDYGVDSDHSKSDESVTESECESVSSVDSASLRRSERKAYTVEKIKAFLLSTKGMKGVQVEDFFPDRELFIEVARVSMKEKSLGGLTEQEIYRLKKIVQKLRSTMLNDEKAMS</sequence>
<keyword evidence="5" id="KW-1185">Reference proteome</keyword>
<keyword evidence="1" id="KW-0862">Zinc</keyword>
<feature type="compositionally biased region" description="Basic and acidic residues" evidence="2">
    <location>
        <begin position="209"/>
        <end position="235"/>
    </location>
</feature>
<evidence type="ECO:0000256" key="2">
    <source>
        <dbReference type="SAM" id="MobiDB-lite"/>
    </source>
</evidence>
<accession>A0A3N0YUD5</accession>
<comment type="caution">
    <text evidence="4">The sequence shown here is derived from an EMBL/GenBank/DDBJ whole genome shotgun (WGS) entry which is preliminary data.</text>
</comment>
<dbReference type="InterPro" id="IPR001878">
    <property type="entry name" value="Znf_CCHC"/>
</dbReference>
<evidence type="ECO:0000313" key="5">
    <source>
        <dbReference type="Proteomes" id="UP000281406"/>
    </source>
</evidence>
<name>A0A3N0YUD5_ANAGA</name>
<reference evidence="4 5" key="1">
    <citation type="submission" date="2018-10" db="EMBL/GenBank/DDBJ databases">
        <title>Genome assembly for a Yunnan-Guizhou Plateau 3E fish, Anabarilius grahami (Regan), and its evolutionary and genetic applications.</title>
        <authorList>
            <person name="Jiang W."/>
        </authorList>
    </citation>
    <scope>NUCLEOTIDE SEQUENCE [LARGE SCALE GENOMIC DNA]</scope>
    <source>
        <strain evidence="4">AG-KIZ</strain>
        <tissue evidence="4">Muscle</tissue>
    </source>
</reference>
<dbReference type="GO" id="GO:0008270">
    <property type="term" value="F:zinc ion binding"/>
    <property type="evidence" value="ECO:0007669"/>
    <property type="project" value="UniProtKB-KW"/>
</dbReference>
<feature type="region of interest" description="Disordered" evidence="2">
    <location>
        <begin position="287"/>
        <end position="344"/>
    </location>
</feature>
<evidence type="ECO:0000313" key="4">
    <source>
        <dbReference type="EMBL" id="ROL49802.1"/>
    </source>
</evidence>
<evidence type="ECO:0000259" key="3">
    <source>
        <dbReference type="PROSITE" id="PS50158"/>
    </source>
</evidence>
<feature type="compositionally biased region" description="Basic and acidic residues" evidence="2">
    <location>
        <begin position="305"/>
        <end position="330"/>
    </location>
</feature>
<protein>
    <recommendedName>
        <fullName evidence="3">CCHC-type domain-containing protein</fullName>
    </recommendedName>
</protein>
<dbReference type="InterPro" id="IPR036875">
    <property type="entry name" value="Znf_CCHC_sf"/>
</dbReference>
<keyword evidence="1" id="KW-0479">Metal-binding</keyword>
<dbReference type="OrthoDB" id="8961543at2759"/>
<dbReference type="SUPFAM" id="SSF57756">
    <property type="entry name" value="Retrovirus zinc finger-like domains"/>
    <property type="match status" value="1"/>
</dbReference>
<feature type="compositionally biased region" description="Basic residues" evidence="2">
    <location>
        <begin position="289"/>
        <end position="304"/>
    </location>
</feature>
<dbReference type="EMBL" id="RJVU01026436">
    <property type="protein sequence ID" value="ROL49802.1"/>
    <property type="molecule type" value="Genomic_DNA"/>
</dbReference>
<feature type="domain" description="CCHC-type" evidence="3">
    <location>
        <begin position="174"/>
        <end position="190"/>
    </location>
</feature>
<feature type="region of interest" description="Disordered" evidence="2">
    <location>
        <begin position="193"/>
        <end position="248"/>
    </location>
</feature>
<dbReference type="Gene3D" id="4.10.60.10">
    <property type="entry name" value="Zinc finger, CCHC-type"/>
    <property type="match status" value="1"/>
</dbReference>
<proteinExistence type="predicted"/>
<dbReference type="Proteomes" id="UP000281406">
    <property type="component" value="Unassembled WGS sequence"/>
</dbReference>
<evidence type="ECO:0000256" key="1">
    <source>
        <dbReference type="PROSITE-ProRule" id="PRU00047"/>
    </source>
</evidence>
<organism evidence="4 5">
    <name type="scientific">Anabarilius grahami</name>
    <name type="common">Kanglang fish</name>
    <name type="synonym">Barilius grahami</name>
    <dbReference type="NCBI Taxonomy" id="495550"/>
    <lineage>
        <taxon>Eukaryota</taxon>
        <taxon>Metazoa</taxon>
        <taxon>Chordata</taxon>
        <taxon>Craniata</taxon>
        <taxon>Vertebrata</taxon>
        <taxon>Euteleostomi</taxon>
        <taxon>Actinopterygii</taxon>
        <taxon>Neopterygii</taxon>
        <taxon>Teleostei</taxon>
        <taxon>Ostariophysi</taxon>
        <taxon>Cypriniformes</taxon>
        <taxon>Xenocyprididae</taxon>
        <taxon>Xenocypridinae</taxon>
        <taxon>Xenocypridinae incertae sedis</taxon>
        <taxon>Anabarilius</taxon>
    </lineage>
</organism>
<dbReference type="GO" id="GO:0003676">
    <property type="term" value="F:nucleic acid binding"/>
    <property type="evidence" value="ECO:0007669"/>
    <property type="project" value="InterPro"/>
</dbReference>
<keyword evidence="1" id="KW-0863">Zinc-finger</keyword>